<feature type="compositionally biased region" description="Basic residues" evidence="5">
    <location>
        <begin position="24"/>
        <end position="35"/>
    </location>
</feature>
<dbReference type="STRING" id="556484.B5Y466"/>
<dbReference type="InterPro" id="IPR045119">
    <property type="entry name" value="SUN1-5"/>
</dbReference>
<feature type="compositionally biased region" description="Acidic residues" evidence="5">
    <location>
        <begin position="83"/>
        <end position="96"/>
    </location>
</feature>
<dbReference type="Gene3D" id="2.60.120.260">
    <property type="entry name" value="Galactose-binding domain-like"/>
    <property type="match status" value="1"/>
</dbReference>
<dbReference type="eggNOG" id="KOG2687">
    <property type="taxonomic scope" value="Eukaryota"/>
</dbReference>
<dbReference type="PROSITE" id="PS51469">
    <property type="entry name" value="SUN"/>
    <property type="match status" value="1"/>
</dbReference>
<evidence type="ECO:0000256" key="2">
    <source>
        <dbReference type="ARBA" id="ARBA00022692"/>
    </source>
</evidence>
<evidence type="ECO:0000256" key="1">
    <source>
        <dbReference type="ARBA" id="ARBA00004370"/>
    </source>
</evidence>
<reference evidence="8" key="2">
    <citation type="submission" date="2008-08" db="EMBL/GenBank/DDBJ databases">
        <authorList>
            <consortium name="Diatom Consortium"/>
            <person name="Grigoriev I."/>
            <person name="Grimwood J."/>
            <person name="Kuo A."/>
            <person name="Otillar R.P."/>
            <person name="Salamov A."/>
            <person name="Detter J.C."/>
            <person name="Lindquist E."/>
            <person name="Shapiro H."/>
            <person name="Lucas S."/>
            <person name="Glavina del Rio T."/>
            <person name="Pitluck S."/>
            <person name="Rokhsar D."/>
            <person name="Bowler C."/>
        </authorList>
    </citation>
    <scope>GENOME REANNOTATION</scope>
    <source>
        <strain evidence="8">CCAP 1055/1</strain>
    </source>
</reference>
<dbReference type="KEGG" id="pti:PHATR_46912"/>
<dbReference type="AlphaFoldDB" id="B5Y466"/>
<dbReference type="RefSeq" id="XP_002185953.1">
    <property type="nucleotide sequence ID" value="XM_002185917.1"/>
</dbReference>
<dbReference type="PaxDb" id="2850-Phatr46912"/>
<feature type="compositionally biased region" description="Polar residues" evidence="5">
    <location>
        <begin position="56"/>
        <end position="69"/>
    </location>
</feature>
<dbReference type="InParanoid" id="B5Y466"/>
<dbReference type="GO" id="GO:0043495">
    <property type="term" value="F:protein-membrane adaptor activity"/>
    <property type="evidence" value="ECO:0007669"/>
    <property type="project" value="TreeGrafter"/>
</dbReference>
<dbReference type="InterPro" id="IPR012919">
    <property type="entry name" value="SUN_dom"/>
</dbReference>
<keyword evidence="8" id="KW-1185">Reference proteome</keyword>
<dbReference type="OrthoDB" id="342281at2759"/>
<evidence type="ECO:0000256" key="3">
    <source>
        <dbReference type="ARBA" id="ARBA00022989"/>
    </source>
</evidence>
<reference evidence="7 8" key="1">
    <citation type="journal article" date="2008" name="Nature">
        <title>The Phaeodactylum genome reveals the evolutionary history of diatom genomes.</title>
        <authorList>
            <person name="Bowler C."/>
            <person name="Allen A.E."/>
            <person name="Badger J.H."/>
            <person name="Grimwood J."/>
            <person name="Jabbari K."/>
            <person name="Kuo A."/>
            <person name="Maheswari U."/>
            <person name="Martens C."/>
            <person name="Maumus F."/>
            <person name="Otillar R.P."/>
            <person name="Rayko E."/>
            <person name="Salamov A."/>
            <person name="Vandepoele K."/>
            <person name="Beszteri B."/>
            <person name="Gruber A."/>
            <person name="Heijde M."/>
            <person name="Katinka M."/>
            <person name="Mock T."/>
            <person name="Valentin K."/>
            <person name="Verret F."/>
            <person name="Berges J.A."/>
            <person name="Brownlee C."/>
            <person name="Cadoret J.P."/>
            <person name="Chiovitti A."/>
            <person name="Choi C.J."/>
            <person name="Coesel S."/>
            <person name="De Martino A."/>
            <person name="Detter J.C."/>
            <person name="Durkin C."/>
            <person name="Falciatore A."/>
            <person name="Fournet J."/>
            <person name="Haruta M."/>
            <person name="Huysman M.J."/>
            <person name="Jenkins B.D."/>
            <person name="Jiroutova K."/>
            <person name="Jorgensen R.E."/>
            <person name="Joubert Y."/>
            <person name="Kaplan A."/>
            <person name="Kroger N."/>
            <person name="Kroth P.G."/>
            <person name="La Roche J."/>
            <person name="Lindquist E."/>
            <person name="Lommer M."/>
            <person name="Martin-Jezequel V."/>
            <person name="Lopez P.J."/>
            <person name="Lucas S."/>
            <person name="Mangogna M."/>
            <person name="McGinnis K."/>
            <person name="Medlin L.K."/>
            <person name="Montsant A."/>
            <person name="Oudot-Le Secq M.P."/>
            <person name="Napoli C."/>
            <person name="Obornik M."/>
            <person name="Parker M.S."/>
            <person name="Petit J.L."/>
            <person name="Porcel B.M."/>
            <person name="Poulsen N."/>
            <person name="Robison M."/>
            <person name="Rychlewski L."/>
            <person name="Rynearson T.A."/>
            <person name="Schmutz J."/>
            <person name="Shapiro H."/>
            <person name="Siaut M."/>
            <person name="Stanley M."/>
            <person name="Sussman M.R."/>
            <person name="Taylor A.R."/>
            <person name="Vardi A."/>
            <person name="von Dassow P."/>
            <person name="Vyverman W."/>
            <person name="Willis A."/>
            <person name="Wyrwicz L.S."/>
            <person name="Rokhsar D.S."/>
            <person name="Weissenbach J."/>
            <person name="Armbrust E.V."/>
            <person name="Green B.R."/>
            <person name="Van de Peer Y."/>
            <person name="Grigoriev I.V."/>
        </authorList>
    </citation>
    <scope>NUCLEOTIDE SEQUENCE [LARGE SCALE GENOMIC DNA]</scope>
    <source>
        <strain evidence="7 8">CCAP 1055/1</strain>
    </source>
</reference>
<feature type="region of interest" description="Disordered" evidence="5">
    <location>
        <begin position="1"/>
        <end position="191"/>
    </location>
</feature>
<evidence type="ECO:0000259" key="6">
    <source>
        <dbReference type="PROSITE" id="PS51469"/>
    </source>
</evidence>
<evidence type="ECO:0000256" key="4">
    <source>
        <dbReference type="ARBA" id="ARBA00023136"/>
    </source>
</evidence>
<comment type="subcellular location">
    <subcellularLocation>
        <location evidence="1">Membrane</location>
    </subcellularLocation>
</comment>
<dbReference type="GeneID" id="7204743"/>
<gene>
    <name evidence="7" type="ORF">PHATR_46912</name>
</gene>
<organism evidence="7 8">
    <name type="scientific">Phaeodactylum tricornutum (strain CCAP 1055/1)</name>
    <dbReference type="NCBI Taxonomy" id="556484"/>
    <lineage>
        <taxon>Eukaryota</taxon>
        <taxon>Sar</taxon>
        <taxon>Stramenopiles</taxon>
        <taxon>Ochrophyta</taxon>
        <taxon>Bacillariophyta</taxon>
        <taxon>Bacillariophyceae</taxon>
        <taxon>Bacillariophycidae</taxon>
        <taxon>Naviculales</taxon>
        <taxon>Phaeodactylaceae</taxon>
        <taxon>Phaeodactylum</taxon>
    </lineage>
</organism>
<evidence type="ECO:0000256" key="5">
    <source>
        <dbReference type="SAM" id="MobiDB-lite"/>
    </source>
</evidence>
<dbReference type="EMBL" id="CP001141">
    <property type="protein sequence ID" value="ACI65423.1"/>
    <property type="molecule type" value="Genomic_DNA"/>
</dbReference>
<name>B5Y466_PHATC</name>
<dbReference type="Pfam" id="PF07738">
    <property type="entry name" value="Sad1_UNC"/>
    <property type="match status" value="1"/>
</dbReference>
<dbReference type="PANTHER" id="PTHR12911:SF8">
    <property type="entry name" value="KLAROID PROTEIN-RELATED"/>
    <property type="match status" value="1"/>
</dbReference>
<keyword evidence="4" id="KW-0472">Membrane</keyword>
<sequence>MSKRKGEDLPVSPDDFSPPGVKTRSIRKSGKRQRRIQVAEESDAEPSSPSVAAFQNPPSSSSSIPTDRQSNNNNNNNNKKDDDDRDDSSDPEDPMEDSNRRRRTNPSKTHDTARRKAPPAASGSPKEAGENVPLSRRLDYRETDTRKESPTTLPTESVLRERDVLENGHDKTTTDDVDAEEHRRNNDHDDVRPHVSVHIRVYQFVTELVAGPTSAPQVETEMDVPVNTDTASAGSRTWMQLSWVWVLLILAWHIICFPLAINPGLVTVSSTGNYLTTVYRAQAKLAQAVQGLQTVQHQQLARLRTARIALEQAENAFRSQQLAAEENLARLEQSWETEASSVMERLEKEEATARTLNHWIEQVLVEVPDDEEEEEYVEAVSVPPEIRNVLGPTQDALLDSSFITLWDVPEPVICETPDVSGLAGGLYKEDVEQAISDLITDIVQVDEEMEEMVRKWVENYLDTKAGDAMTTTTTADANIPPLDGVVDADALKKLRAFIDGRMEVERADQTGLIDYASLLNGARIIRVGDRSTSMSLVDQLPVFNRLAALLSLRFYGHGPEAALLPTYPPNALGQCWSFEPPASRRSGPFGVLTVQLSRPIHVQSVSIEHPPPELTDKSQTAIRSFRIEGFEDTQTHGKAHSLGSFEYDGQKGLRQDFDVDRNVPRLQSISLVVDTNWGEPYACLYRFRVHGQE</sequence>
<dbReference type="PANTHER" id="PTHR12911">
    <property type="entry name" value="SAD1/UNC-84-LIKE PROTEIN-RELATED"/>
    <property type="match status" value="1"/>
</dbReference>
<proteinExistence type="predicted"/>
<dbReference type="GO" id="GO:0016020">
    <property type="term" value="C:membrane"/>
    <property type="evidence" value="ECO:0007669"/>
    <property type="project" value="UniProtKB-SubCell"/>
</dbReference>
<feature type="domain" description="SUN" evidence="6">
    <location>
        <begin position="521"/>
        <end position="693"/>
    </location>
</feature>
<keyword evidence="3" id="KW-1133">Transmembrane helix</keyword>
<evidence type="ECO:0000313" key="8">
    <source>
        <dbReference type="Proteomes" id="UP000000759"/>
    </source>
</evidence>
<accession>B5Y466</accession>
<evidence type="ECO:0000313" key="7">
    <source>
        <dbReference type="EMBL" id="ACI65423.1"/>
    </source>
</evidence>
<dbReference type="GO" id="GO:0005635">
    <property type="term" value="C:nuclear envelope"/>
    <property type="evidence" value="ECO:0007669"/>
    <property type="project" value="TreeGrafter"/>
</dbReference>
<feature type="compositionally biased region" description="Basic and acidic residues" evidence="5">
    <location>
        <begin position="136"/>
        <end position="149"/>
    </location>
</feature>
<keyword evidence="2" id="KW-0812">Transmembrane</keyword>
<feature type="compositionally biased region" description="Basic and acidic residues" evidence="5">
    <location>
        <begin position="158"/>
        <end position="191"/>
    </location>
</feature>
<dbReference type="Proteomes" id="UP000000759">
    <property type="component" value="Chromosome 11"/>
</dbReference>
<protein>
    <recommendedName>
        <fullName evidence="6">SUN domain-containing protein</fullName>
    </recommendedName>
</protein>